<evidence type="ECO:0000313" key="1">
    <source>
        <dbReference type="EMBL" id="KAF4311247.1"/>
    </source>
</evidence>
<accession>A0A8H4NDJ4</accession>
<gene>
    <name evidence="1" type="ORF">GTA08_BOTSDO13317</name>
</gene>
<dbReference type="InterPro" id="IPR021858">
    <property type="entry name" value="Fun_TF"/>
</dbReference>
<dbReference type="AlphaFoldDB" id="A0A8H4NDJ4"/>
<name>A0A8H4NDJ4_9PEZI</name>
<evidence type="ECO:0000313" key="2">
    <source>
        <dbReference type="Proteomes" id="UP000572817"/>
    </source>
</evidence>
<dbReference type="PANTHER" id="PTHR37540:SF5">
    <property type="entry name" value="TRANSCRIPTION FACTOR DOMAIN-CONTAINING PROTEIN"/>
    <property type="match status" value="1"/>
</dbReference>
<dbReference type="Proteomes" id="UP000572817">
    <property type="component" value="Unassembled WGS sequence"/>
</dbReference>
<comment type="caution">
    <text evidence="1">The sequence shown here is derived from an EMBL/GenBank/DDBJ whole genome shotgun (WGS) entry which is preliminary data.</text>
</comment>
<reference evidence="1" key="1">
    <citation type="submission" date="2020-04" db="EMBL/GenBank/DDBJ databases">
        <title>Genome Assembly and Annotation of Botryosphaeria dothidea sdau 11-99, a Latent Pathogen of Apple Fruit Ring Rot in China.</title>
        <authorList>
            <person name="Yu C."/>
            <person name="Diao Y."/>
            <person name="Lu Q."/>
            <person name="Zhao J."/>
            <person name="Cui S."/>
            <person name="Peng C."/>
            <person name="He B."/>
            <person name="Liu H."/>
        </authorList>
    </citation>
    <scope>NUCLEOTIDE SEQUENCE [LARGE SCALE GENOMIC DNA]</scope>
    <source>
        <strain evidence="1">Sdau11-99</strain>
    </source>
</reference>
<dbReference type="EMBL" id="WWBZ02000011">
    <property type="protein sequence ID" value="KAF4311247.1"/>
    <property type="molecule type" value="Genomic_DNA"/>
</dbReference>
<dbReference type="PANTHER" id="PTHR37540">
    <property type="entry name" value="TRANSCRIPTION FACTOR (ACR-2), PUTATIVE-RELATED-RELATED"/>
    <property type="match status" value="1"/>
</dbReference>
<dbReference type="OrthoDB" id="4159781at2759"/>
<dbReference type="Pfam" id="PF11951">
    <property type="entry name" value="Fungal_trans_2"/>
    <property type="match status" value="1"/>
</dbReference>
<organism evidence="1 2">
    <name type="scientific">Botryosphaeria dothidea</name>
    <dbReference type="NCBI Taxonomy" id="55169"/>
    <lineage>
        <taxon>Eukaryota</taxon>
        <taxon>Fungi</taxon>
        <taxon>Dikarya</taxon>
        <taxon>Ascomycota</taxon>
        <taxon>Pezizomycotina</taxon>
        <taxon>Dothideomycetes</taxon>
        <taxon>Dothideomycetes incertae sedis</taxon>
        <taxon>Botryosphaeriales</taxon>
        <taxon>Botryosphaeriaceae</taxon>
        <taxon>Botryosphaeria</taxon>
    </lineage>
</organism>
<keyword evidence="2" id="KW-1185">Reference proteome</keyword>
<protein>
    <submittedName>
        <fullName evidence="1">Uncharacterized protein</fullName>
    </submittedName>
</protein>
<sequence>MAALSTVMQEIEDASSKFIFVDSGNRGRNATRIRRHVMRDIGKQRRSRDRPSASSLSRMRLPLHVAPAVLGSPNPVESGFPAPDDEERRQIQPTRWHITTIGNARLDPFAKYPIAMDRRSLELVWYMFEESLPNNNTFYRYVWYPLAFSSAAAFHQILSIFPVYLRTTGLAHIVAGDDAFVLLHHTEAVKRVRESLQDPASAAVDDGIIATVIGMVCQCHLSKDSEQWTIHANALQRLVQLRGGAASLSSNPILGFAMRLIDMVTSFSQAKIPSLVAAPCLLEVSDPVLASNSHPTLYESASMCCMNIPATAKLMETVLQLWDIFSRLNAGTIEISHIPWGENCIYRFMHPILDRLLRYRCPRDMCQDHAAIHEACRISGLLSLAQLRRMLEVAPVSTASYVSQVQQVLFEYRPDWTGLEAMKLWCLTAMALEVQDQWLYQSLVWDASELISAAGFGCVQEVLREIERVMWTDADSWRRLQAFWSDMTW</sequence>
<proteinExistence type="predicted"/>